<dbReference type="SUPFAM" id="SSF46785">
    <property type="entry name" value="Winged helix' DNA-binding domain"/>
    <property type="match status" value="1"/>
</dbReference>
<dbReference type="EMBL" id="OC880284">
    <property type="protein sequence ID" value="CAD7641685.1"/>
    <property type="molecule type" value="Genomic_DNA"/>
</dbReference>
<dbReference type="FunFam" id="1.10.10.10:FF:000014">
    <property type="entry name" value="Cullin 1"/>
    <property type="match status" value="1"/>
</dbReference>
<dbReference type="Proteomes" id="UP000759131">
    <property type="component" value="Unassembled WGS sequence"/>
</dbReference>
<dbReference type="EMBL" id="CAJPIZ010025709">
    <property type="protein sequence ID" value="CAG2118824.1"/>
    <property type="molecule type" value="Genomic_DNA"/>
</dbReference>
<dbReference type="Gene3D" id="1.20.1310.10">
    <property type="entry name" value="Cullin Repeats"/>
    <property type="match status" value="1"/>
</dbReference>
<accession>A0A7R9QDJ0</accession>
<dbReference type="GO" id="GO:0006511">
    <property type="term" value="P:ubiquitin-dependent protein catabolic process"/>
    <property type="evidence" value="ECO:0007669"/>
    <property type="project" value="InterPro"/>
</dbReference>
<dbReference type="InterPro" id="IPR059120">
    <property type="entry name" value="Cullin-like_AB"/>
</dbReference>
<evidence type="ECO:0000313" key="7">
    <source>
        <dbReference type="Proteomes" id="UP000759131"/>
    </source>
</evidence>
<dbReference type="InterPro" id="IPR001373">
    <property type="entry name" value="Cullin_N"/>
</dbReference>
<comment type="similarity">
    <text evidence="3 4">Belongs to the cullin family.</text>
</comment>
<gene>
    <name evidence="6" type="ORF">OSB1V03_LOCUS18774</name>
</gene>
<dbReference type="PROSITE" id="PS01256">
    <property type="entry name" value="CULLIN_1"/>
    <property type="match status" value="1"/>
</dbReference>
<dbReference type="Gene3D" id="3.30.230.130">
    <property type="entry name" value="Cullin, Chain C, Domain 2"/>
    <property type="match status" value="1"/>
</dbReference>
<dbReference type="GO" id="GO:0031625">
    <property type="term" value="F:ubiquitin protein ligase binding"/>
    <property type="evidence" value="ECO:0007669"/>
    <property type="project" value="InterPro"/>
</dbReference>
<sequence>MLLKNKVKQMDPTELEEKLSQAVIIFRFITDKDVFNNFYLKLMTTRLLQDQSTSADAEGSIISKLKECCGVEYSSKLQRVYQDIRLSEELDGLFKNAVDMSIELTVKVISGSASPFGNVNCTFTIPEELGSGISSYQAFYINKHQGRKLTWVYAKSRGDIQYRCPNGKNFVFTASVFQMAIMLLFNRYDEMSIEDIQKNTDIKVELLVQILKIFLKVKLLLCVASTKDESELKATDVMKLNTNYKNKKLRININVPIKTVDKEDDERTHRQIDESRKFVIEAAIVRIMKMRKSLKHQELVGEVLNHIGAKFSPTVPMIKKGIEELIQREYLERDATTRDVLNYLA</sequence>
<dbReference type="InterPro" id="IPR045093">
    <property type="entry name" value="Cullin"/>
</dbReference>
<dbReference type="InterPro" id="IPR016158">
    <property type="entry name" value="Cullin_homology"/>
</dbReference>
<evidence type="ECO:0000313" key="6">
    <source>
        <dbReference type="EMBL" id="CAD7641685.1"/>
    </source>
</evidence>
<keyword evidence="7" id="KW-1185">Reference proteome</keyword>
<dbReference type="Pfam" id="PF26557">
    <property type="entry name" value="Cullin_AB"/>
    <property type="match status" value="1"/>
</dbReference>
<dbReference type="SMART" id="SM00182">
    <property type="entry name" value="CULLIN"/>
    <property type="match status" value="1"/>
</dbReference>
<dbReference type="InterPro" id="IPR036388">
    <property type="entry name" value="WH-like_DNA-bd_sf"/>
</dbReference>
<dbReference type="SMART" id="SM00884">
    <property type="entry name" value="Cullin_Nedd8"/>
    <property type="match status" value="1"/>
</dbReference>
<dbReference type="Gene3D" id="1.10.10.10">
    <property type="entry name" value="Winged helix-like DNA-binding domain superfamily/Winged helix DNA-binding domain"/>
    <property type="match status" value="1"/>
</dbReference>
<evidence type="ECO:0000256" key="1">
    <source>
        <dbReference type="ARBA" id="ARBA00022499"/>
    </source>
</evidence>
<keyword evidence="2" id="KW-0832">Ubl conjugation</keyword>
<dbReference type="OrthoDB" id="27073at2759"/>
<dbReference type="GO" id="GO:0031461">
    <property type="term" value="C:cullin-RING ubiquitin ligase complex"/>
    <property type="evidence" value="ECO:0007669"/>
    <property type="project" value="InterPro"/>
</dbReference>
<keyword evidence="1" id="KW-1017">Isopeptide bond</keyword>
<dbReference type="InterPro" id="IPR019559">
    <property type="entry name" value="Cullin_neddylation_domain"/>
</dbReference>
<proteinExistence type="inferred from homology"/>
<evidence type="ECO:0000259" key="5">
    <source>
        <dbReference type="PROSITE" id="PS50069"/>
    </source>
</evidence>
<dbReference type="PANTHER" id="PTHR11932">
    <property type="entry name" value="CULLIN"/>
    <property type="match status" value="1"/>
</dbReference>
<name>A0A7R9QDJ0_9ACAR</name>
<protein>
    <recommendedName>
        <fullName evidence="5">Cullin family profile domain-containing protein</fullName>
    </recommendedName>
</protein>
<organism evidence="6">
    <name type="scientific">Medioppia subpectinata</name>
    <dbReference type="NCBI Taxonomy" id="1979941"/>
    <lineage>
        <taxon>Eukaryota</taxon>
        <taxon>Metazoa</taxon>
        <taxon>Ecdysozoa</taxon>
        <taxon>Arthropoda</taxon>
        <taxon>Chelicerata</taxon>
        <taxon>Arachnida</taxon>
        <taxon>Acari</taxon>
        <taxon>Acariformes</taxon>
        <taxon>Sarcoptiformes</taxon>
        <taxon>Oribatida</taxon>
        <taxon>Brachypylina</taxon>
        <taxon>Oppioidea</taxon>
        <taxon>Oppiidae</taxon>
        <taxon>Medioppia</taxon>
    </lineage>
</organism>
<dbReference type="SUPFAM" id="SSF75632">
    <property type="entry name" value="Cullin homology domain"/>
    <property type="match status" value="1"/>
</dbReference>
<evidence type="ECO:0000256" key="4">
    <source>
        <dbReference type="RuleBase" id="RU003829"/>
    </source>
</evidence>
<evidence type="ECO:0000256" key="3">
    <source>
        <dbReference type="PROSITE-ProRule" id="PRU00330"/>
    </source>
</evidence>
<evidence type="ECO:0000256" key="2">
    <source>
        <dbReference type="ARBA" id="ARBA00022843"/>
    </source>
</evidence>
<dbReference type="Pfam" id="PF10557">
    <property type="entry name" value="Cullin_Nedd8"/>
    <property type="match status" value="1"/>
</dbReference>
<dbReference type="AlphaFoldDB" id="A0A7R9QDJ0"/>
<feature type="domain" description="Cullin family profile" evidence="5">
    <location>
        <begin position="1"/>
        <end position="215"/>
    </location>
</feature>
<reference evidence="6" key="1">
    <citation type="submission" date="2020-11" db="EMBL/GenBank/DDBJ databases">
        <authorList>
            <person name="Tran Van P."/>
        </authorList>
    </citation>
    <scope>NUCLEOTIDE SEQUENCE</scope>
</reference>
<dbReference type="InterPro" id="IPR036317">
    <property type="entry name" value="Cullin_homology_sf"/>
</dbReference>
<dbReference type="PROSITE" id="PS50069">
    <property type="entry name" value="CULLIN_2"/>
    <property type="match status" value="1"/>
</dbReference>
<dbReference type="Pfam" id="PF00888">
    <property type="entry name" value="Cullin"/>
    <property type="match status" value="1"/>
</dbReference>
<dbReference type="InterPro" id="IPR016157">
    <property type="entry name" value="Cullin_CS"/>
</dbReference>
<dbReference type="InterPro" id="IPR036390">
    <property type="entry name" value="WH_DNA-bd_sf"/>
</dbReference>